<gene>
    <name evidence="1" type="ORF">C5615_32080</name>
</gene>
<dbReference type="EMBL" id="PUIQ01000058">
    <property type="protein sequence ID" value="PQP11409.1"/>
    <property type="molecule type" value="Genomic_DNA"/>
</dbReference>
<proteinExistence type="predicted"/>
<dbReference type="GO" id="GO:0016746">
    <property type="term" value="F:acyltransferase activity"/>
    <property type="evidence" value="ECO:0007669"/>
    <property type="project" value="InterPro"/>
</dbReference>
<reference evidence="1 2" key="1">
    <citation type="submission" date="2018-02" db="EMBL/GenBank/DDBJ databases">
        <title>Draft genome sequencing of Burkholderia cepacia Y14-15.</title>
        <authorList>
            <person name="Zheng B.-X."/>
        </authorList>
    </citation>
    <scope>NUCLEOTIDE SEQUENCE [LARGE SCALE GENOMIC DNA]</scope>
    <source>
        <strain evidence="1 2">Y14-15</strain>
    </source>
</reference>
<name>A0A2S8I9Q2_BURCE</name>
<accession>A0A2S8I9Q2</accession>
<sequence length="289" mass="30939">MKILGAAVTIPGEIHDLQSFASGYALGAARLAMDQAGCLPSELDLIVSLSISPSRIVDDPAIAGPRLAHPVQRDLRARHAVVFDLLDADWMLALDFAQSHCRWLGYRRALVVRAEALADVERACDSGFADGAGAIVLTAGSADRRHVSRYADIDAPAFASLDDIPAHGLDETHALARFESRFDAATGCFSTEADALAAAVRTVVGEMRDHAAEPVSTLFHESWLGVATAIDDGIDHVEGARDIPNPFQLPAWLAGRVAESRGTRFAERTVAALTLDVFRQRVACSTMEV</sequence>
<protein>
    <submittedName>
        <fullName evidence="1">Uncharacterized protein</fullName>
    </submittedName>
</protein>
<dbReference type="Proteomes" id="UP000238206">
    <property type="component" value="Unassembled WGS sequence"/>
</dbReference>
<evidence type="ECO:0000313" key="1">
    <source>
        <dbReference type="EMBL" id="PQP11409.1"/>
    </source>
</evidence>
<dbReference type="RefSeq" id="WP_105393137.1">
    <property type="nucleotide sequence ID" value="NZ_PUIQ01000058.1"/>
</dbReference>
<dbReference type="InterPro" id="IPR016039">
    <property type="entry name" value="Thiolase-like"/>
</dbReference>
<dbReference type="SUPFAM" id="SSF53901">
    <property type="entry name" value="Thiolase-like"/>
    <property type="match status" value="1"/>
</dbReference>
<dbReference type="AlphaFoldDB" id="A0A2S8I9Q2"/>
<evidence type="ECO:0000313" key="2">
    <source>
        <dbReference type="Proteomes" id="UP000238206"/>
    </source>
</evidence>
<comment type="caution">
    <text evidence="1">The sequence shown here is derived from an EMBL/GenBank/DDBJ whole genome shotgun (WGS) entry which is preliminary data.</text>
</comment>
<organism evidence="1 2">
    <name type="scientific">Burkholderia cepacia</name>
    <name type="common">Pseudomonas cepacia</name>
    <dbReference type="NCBI Taxonomy" id="292"/>
    <lineage>
        <taxon>Bacteria</taxon>
        <taxon>Pseudomonadati</taxon>
        <taxon>Pseudomonadota</taxon>
        <taxon>Betaproteobacteria</taxon>
        <taxon>Burkholderiales</taxon>
        <taxon>Burkholderiaceae</taxon>
        <taxon>Burkholderia</taxon>
        <taxon>Burkholderia cepacia complex</taxon>
    </lineage>
</organism>
<dbReference type="Gene3D" id="3.40.47.10">
    <property type="match status" value="1"/>
</dbReference>